<comment type="function">
    <text evidence="8">FliM is one of three proteins (FliG, FliN, FliM) that forms the rotor-mounted switch complex (C ring), located at the base of the basal body. This complex interacts with the CheY and CheZ chemotaxis proteins, in addition to contacting components of the motor that determine the direction of flagellar rotation.</text>
</comment>
<keyword evidence="11" id="KW-1185">Reference proteome</keyword>
<dbReference type="EMBL" id="JBCHKQ010000004">
    <property type="protein sequence ID" value="MEM5948650.1"/>
    <property type="molecule type" value="Genomic_DNA"/>
</dbReference>
<accession>A0ABU9UDB1</accession>
<proteinExistence type="inferred from homology"/>
<keyword evidence="5" id="KW-0145">Chemotaxis</keyword>
<evidence type="ECO:0000313" key="10">
    <source>
        <dbReference type="EMBL" id="MEM5948650.1"/>
    </source>
</evidence>
<dbReference type="NCBIfam" id="TIGR02480">
    <property type="entry name" value="fliN"/>
    <property type="match status" value="1"/>
</dbReference>
<evidence type="ECO:0000256" key="4">
    <source>
        <dbReference type="ARBA" id="ARBA00022475"/>
    </source>
</evidence>
<comment type="similarity">
    <text evidence="2">Belongs to the FliN/MopA/SpaO family.</text>
</comment>
<dbReference type="InterPro" id="IPR001172">
    <property type="entry name" value="FliN_T3SS_HrcQb"/>
</dbReference>
<reference evidence="10 11" key="1">
    <citation type="submission" date="2024-03" db="EMBL/GenBank/DDBJ databases">
        <title>Ignisphaera cupida sp. nov., a hyperthermophilic hydrolytic archaeon from a hot spring of Kamchatka, and proposal of Ignisphaeraceae fam. nov.</title>
        <authorList>
            <person name="Podosokorskaya O.A."/>
            <person name="Elcheninov A.G."/>
            <person name="Maltseva A.I."/>
            <person name="Zayulina K.S."/>
            <person name="Novikov A."/>
            <person name="Merkel A.Y."/>
        </authorList>
    </citation>
    <scope>NUCLEOTIDE SEQUENCE [LARGE SCALE GENOMIC DNA]</scope>
    <source>
        <strain evidence="10 11">38H-sp</strain>
    </source>
</reference>
<evidence type="ECO:0000313" key="11">
    <source>
        <dbReference type="Proteomes" id="UP001466331"/>
    </source>
</evidence>
<dbReference type="SUPFAM" id="SSF101801">
    <property type="entry name" value="Surface presentation of antigens (SPOA)"/>
    <property type="match status" value="1"/>
</dbReference>
<protein>
    <recommendedName>
        <fullName evidence="3">Flagellar motor switch protein FliN</fullName>
    </recommendedName>
</protein>
<name>A0ABU9UDB1_9SPIR</name>
<keyword evidence="10" id="KW-0966">Cell projection</keyword>
<evidence type="ECO:0000256" key="5">
    <source>
        <dbReference type="ARBA" id="ARBA00022500"/>
    </source>
</evidence>
<dbReference type="InterPro" id="IPR001543">
    <property type="entry name" value="FliN-like_C"/>
</dbReference>
<comment type="caution">
    <text evidence="10">The sequence shown here is derived from an EMBL/GenBank/DDBJ whole genome shotgun (WGS) entry which is preliminary data.</text>
</comment>
<dbReference type="Proteomes" id="UP001466331">
    <property type="component" value="Unassembled WGS sequence"/>
</dbReference>
<evidence type="ECO:0000259" key="9">
    <source>
        <dbReference type="Pfam" id="PF01052"/>
    </source>
</evidence>
<evidence type="ECO:0000256" key="1">
    <source>
        <dbReference type="ARBA" id="ARBA00004413"/>
    </source>
</evidence>
<dbReference type="PANTHER" id="PTHR43484">
    <property type="match status" value="1"/>
</dbReference>
<feature type="domain" description="Flagellar motor switch protein FliN-like C-terminal" evidence="9">
    <location>
        <begin position="272"/>
        <end position="342"/>
    </location>
</feature>
<comment type="subcellular location">
    <subcellularLocation>
        <location evidence="1">Cell membrane</location>
        <topology evidence="1">Peripheral membrane protein</topology>
        <orientation evidence="1">Cytoplasmic side</orientation>
    </subcellularLocation>
</comment>
<dbReference type="InterPro" id="IPR051469">
    <property type="entry name" value="FliN/MopA/SpaO"/>
</dbReference>
<dbReference type="InterPro" id="IPR012826">
    <property type="entry name" value="FliN"/>
</dbReference>
<dbReference type="InterPro" id="IPR036429">
    <property type="entry name" value="SpoA-like_sf"/>
</dbReference>
<sequence>MSDGALTQEEIDALLQGTVSFDTPAGGPPPSLSDSDVQKFKGIVANTVASQSANLSMLTGKQVNILAPVAKITALDDLLRDFPDNFLHVDMSYTDGKIGAHGYFLDEAAATKIAGFLVGQENVELTEASISALQEGLSQINGPVVTSLGDFASVTILTAPPQGALVSKNDFSLSDKEFVILDYPVDIEGESVSIKEYFSSSLVMSLINLPASQSSMQQPSMGQNSMQGINMADNTNAGANLWGAGAPQVQQVQFPQFGDSGLSAEQQTNISLLMDVYMELTVELGRTRKMVKEILGMGEGTIIELDKLAGEPVDILVNHKLIARGEVVVIDENFGVRVTEIISPLARVNQLS</sequence>
<dbReference type="PANTHER" id="PTHR43484:SF1">
    <property type="entry name" value="FLAGELLAR MOTOR SWITCH PROTEIN FLIN"/>
    <property type="match status" value="1"/>
</dbReference>
<evidence type="ECO:0000256" key="7">
    <source>
        <dbReference type="ARBA" id="ARBA00023136"/>
    </source>
</evidence>
<dbReference type="Gene3D" id="3.40.1550.10">
    <property type="entry name" value="CheC-like"/>
    <property type="match status" value="1"/>
</dbReference>
<dbReference type="RefSeq" id="WP_420070101.1">
    <property type="nucleotide sequence ID" value="NZ_JBCHKQ010000004.1"/>
</dbReference>
<evidence type="ECO:0000256" key="2">
    <source>
        <dbReference type="ARBA" id="ARBA00009226"/>
    </source>
</evidence>
<dbReference type="SUPFAM" id="SSF103039">
    <property type="entry name" value="CheC-like"/>
    <property type="match status" value="1"/>
</dbReference>
<keyword evidence="7" id="KW-0472">Membrane</keyword>
<evidence type="ECO:0000256" key="8">
    <source>
        <dbReference type="ARBA" id="ARBA00025044"/>
    </source>
</evidence>
<evidence type="ECO:0000256" key="6">
    <source>
        <dbReference type="ARBA" id="ARBA00022779"/>
    </source>
</evidence>
<organism evidence="10 11">
    <name type="scientific">Rarispira pelagica</name>
    <dbReference type="NCBI Taxonomy" id="3141764"/>
    <lineage>
        <taxon>Bacteria</taxon>
        <taxon>Pseudomonadati</taxon>
        <taxon>Spirochaetota</taxon>
        <taxon>Spirochaetia</taxon>
        <taxon>Winmispirales</taxon>
        <taxon>Winmispiraceae</taxon>
        <taxon>Rarispira</taxon>
    </lineage>
</organism>
<dbReference type="Pfam" id="PF01052">
    <property type="entry name" value="FliMN_C"/>
    <property type="match status" value="1"/>
</dbReference>
<evidence type="ECO:0000256" key="3">
    <source>
        <dbReference type="ARBA" id="ARBA00021897"/>
    </source>
</evidence>
<dbReference type="PRINTS" id="PR00956">
    <property type="entry name" value="FLGMOTORFLIN"/>
</dbReference>
<keyword evidence="10" id="KW-0282">Flagellum</keyword>
<dbReference type="InterPro" id="IPR028976">
    <property type="entry name" value="CheC-like_sf"/>
</dbReference>
<dbReference type="Gene3D" id="2.30.330.10">
    <property type="entry name" value="SpoA-like"/>
    <property type="match status" value="1"/>
</dbReference>
<keyword evidence="6" id="KW-0283">Flagellar rotation</keyword>
<keyword evidence="10" id="KW-0969">Cilium</keyword>
<gene>
    <name evidence="10" type="primary">fliN</name>
    <name evidence="10" type="ORF">WKV44_08855</name>
</gene>
<keyword evidence="4" id="KW-1003">Cell membrane</keyword>